<evidence type="ECO:0000313" key="4">
    <source>
        <dbReference type="EMBL" id="OYQ37378.1"/>
    </source>
</evidence>
<dbReference type="GO" id="GO:1902209">
    <property type="term" value="P:negative regulation of bacterial-type flagellum assembly"/>
    <property type="evidence" value="ECO:0007669"/>
    <property type="project" value="InterPro"/>
</dbReference>
<evidence type="ECO:0000256" key="2">
    <source>
        <dbReference type="ARBA" id="ARBA00022795"/>
    </source>
</evidence>
<keyword evidence="4" id="KW-0969">Cilium</keyword>
<sequence>MPLKLVLRPGEKLIVNGAVLGVGDHPVSLFFYNKVNFLRGREILKEENCDTIEKKLYFIIQLIYIFPEDAELNLIKFGIILEEARLARPEENAIFDEIQTLVQSGNYYRALKICRKLFPAESSSMSADGVEKAAKAPVVVTKVRRRPLLNQPE</sequence>
<keyword evidence="4" id="KW-0282">Flagellum</keyword>
<dbReference type="EMBL" id="NOXU01000015">
    <property type="protein sequence ID" value="OYQ37378.1"/>
    <property type="molecule type" value="Genomic_DNA"/>
</dbReference>
<keyword evidence="3" id="KW-0694">RNA-binding</keyword>
<dbReference type="InterPro" id="IPR009967">
    <property type="entry name" value="Flagellum_FlbT"/>
</dbReference>
<dbReference type="RefSeq" id="WP_094452986.1">
    <property type="nucleotide sequence ID" value="NZ_NOXU01000015.1"/>
</dbReference>
<organism evidence="4 5">
    <name type="scientific">Niveispirillum lacus</name>
    <dbReference type="NCBI Taxonomy" id="1981099"/>
    <lineage>
        <taxon>Bacteria</taxon>
        <taxon>Pseudomonadati</taxon>
        <taxon>Pseudomonadota</taxon>
        <taxon>Alphaproteobacteria</taxon>
        <taxon>Rhodospirillales</taxon>
        <taxon>Azospirillaceae</taxon>
        <taxon>Niveispirillum</taxon>
    </lineage>
</organism>
<protein>
    <submittedName>
        <fullName evidence="4">Flagellar protein</fullName>
    </submittedName>
</protein>
<dbReference type="GO" id="GO:0048027">
    <property type="term" value="F:mRNA 5'-UTR binding"/>
    <property type="evidence" value="ECO:0007669"/>
    <property type="project" value="InterPro"/>
</dbReference>
<keyword evidence="2" id="KW-1005">Bacterial flagellum biogenesis</keyword>
<dbReference type="Proteomes" id="UP000216998">
    <property type="component" value="Unassembled WGS sequence"/>
</dbReference>
<evidence type="ECO:0000256" key="1">
    <source>
        <dbReference type="ARBA" id="ARBA00022491"/>
    </source>
</evidence>
<gene>
    <name evidence="4" type="ORF">CHU95_01405</name>
</gene>
<dbReference type="GO" id="GO:0044781">
    <property type="term" value="P:bacterial-type flagellum organization"/>
    <property type="evidence" value="ECO:0007669"/>
    <property type="project" value="UniProtKB-KW"/>
</dbReference>
<keyword evidence="1" id="KW-0678">Repressor</keyword>
<keyword evidence="4" id="KW-0966">Cell projection</keyword>
<proteinExistence type="predicted"/>
<dbReference type="OrthoDB" id="8561314at2"/>
<dbReference type="Pfam" id="PF07378">
    <property type="entry name" value="FlbT"/>
    <property type="match status" value="1"/>
</dbReference>
<comment type="caution">
    <text evidence="4">The sequence shown here is derived from an EMBL/GenBank/DDBJ whole genome shotgun (WGS) entry which is preliminary data.</text>
</comment>
<dbReference type="AlphaFoldDB" id="A0A255Z7C4"/>
<keyword evidence="5" id="KW-1185">Reference proteome</keyword>
<evidence type="ECO:0000256" key="3">
    <source>
        <dbReference type="ARBA" id="ARBA00022884"/>
    </source>
</evidence>
<dbReference type="GO" id="GO:0006402">
    <property type="term" value="P:mRNA catabolic process"/>
    <property type="evidence" value="ECO:0007669"/>
    <property type="project" value="InterPro"/>
</dbReference>
<evidence type="ECO:0000313" key="5">
    <source>
        <dbReference type="Proteomes" id="UP000216998"/>
    </source>
</evidence>
<reference evidence="4 5" key="1">
    <citation type="submission" date="2017-07" db="EMBL/GenBank/DDBJ databases">
        <title>Niveispirillum cyanobacteriorum sp. nov., isolated from cyanobacterial aggregates in a eutrophic lake.</title>
        <authorList>
            <person name="Cai H."/>
        </authorList>
    </citation>
    <scope>NUCLEOTIDE SEQUENCE [LARGE SCALE GENOMIC DNA]</scope>
    <source>
        <strain evidence="5">TH1-14</strain>
    </source>
</reference>
<accession>A0A255Z7C4</accession>
<name>A0A255Z7C4_9PROT</name>